<protein>
    <submittedName>
        <fullName evidence="1">Uncharacterized protein</fullName>
    </submittedName>
</protein>
<comment type="caution">
    <text evidence="1">The sequence shown here is derived from an EMBL/GenBank/DDBJ whole genome shotgun (WGS) entry which is preliminary data.</text>
</comment>
<proteinExistence type="predicted"/>
<reference evidence="2" key="1">
    <citation type="journal article" date="2023" name="Front. Plant Sci.">
        <title>Chromosomal-level genome assembly of Melastoma candidum provides insights into trichome evolution.</title>
        <authorList>
            <person name="Zhong Y."/>
            <person name="Wu W."/>
            <person name="Sun C."/>
            <person name="Zou P."/>
            <person name="Liu Y."/>
            <person name="Dai S."/>
            <person name="Zhou R."/>
        </authorList>
    </citation>
    <scope>NUCLEOTIDE SEQUENCE [LARGE SCALE GENOMIC DNA]</scope>
</reference>
<accession>A0ACB9QWG2</accession>
<sequence>MALASYSGNQVPLNYTDHEQLFWEPGIYPDDVACFGCPLLGGSLEVDDYSCLNDVSGAAAPLTCYDPGLLGNYVFATDGLECLYPKRQRTEGPVPFPEFMPLQSPEVPELFPFPNEYGCFSMGCDGESGSVTRRKSGGRPSLSAQSMAARERRRKITEKTTELGKLIPGGQKMTTADMLQAAHKYIRFLQAQVGMLQLVHLNIDEVKPIETFSFPKNIDECSNCSHCSRKTKLQVKSEVPQCQSLSNIGALLGSQRIQEKLYAEEKCLVTNGLVRSLAKNDGDMVQASQGMAWKSSSTALD</sequence>
<dbReference type="Proteomes" id="UP001057402">
    <property type="component" value="Chromosome 5"/>
</dbReference>
<gene>
    <name evidence="1" type="ORF">MLD38_019211</name>
</gene>
<keyword evidence="2" id="KW-1185">Reference proteome</keyword>
<name>A0ACB9QWG2_9MYRT</name>
<organism evidence="1 2">
    <name type="scientific">Melastoma candidum</name>
    <dbReference type="NCBI Taxonomy" id="119954"/>
    <lineage>
        <taxon>Eukaryota</taxon>
        <taxon>Viridiplantae</taxon>
        <taxon>Streptophyta</taxon>
        <taxon>Embryophyta</taxon>
        <taxon>Tracheophyta</taxon>
        <taxon>Spermatophyta</taxon>
        <taxon>Magnoliopsida</taxon>
        <taxon>eudicotyledons</taxon>
        <taxon>Gunneridae</taxon>
        <taxon>Pentapetalae</taxon>
        <taxon>rosids</taxon>
        <taxon>malvids</taxon>
        <taxon>Myrtales</taxon>
        <taxon>Melastomataceae</taxon>
        <taxon>Melastomatoideae</taxon>
        <taxon>Melastomateae</taxon>
        <taxon>Melastoma</taxon>
    </lineage>
</organism>
<dbReference type="EMBL" id="CM042884">
    <property type="protein sequence ID" value="KAI4370919.1"/>
    <property type="molecule type" value="Genomic_DNA"/>
</dbReference>
<evidence type="ECO:0000313" key="1">
    <source>
        <dbReference type="EMBL" id="KAI4370919.1"/>
    </source>
</evidence>
<evidence type="ECO:0000313" key="2">
    <source>
        <dbReference type="Proteomes" id="UP001057402"/>
    </source>
</evidence>